<accession>A0A377J786</accession>
<evidence type="ECO:0000313" key="1">
    <source>
        <dbReference type="EMBL" id="STO98351.1"/>
    </source>
</evidence>
<dbReference type="GeneID" id="58894325"/>
<dbReference type="KEGG" id="gho:AL542_18280"/>
<dbReference type="Proteomes" id="UP000254512">
    <property type="component" value="Unassembled WGS sequence"/>
</dbReference>
<dbReference type="AlphaFoldDB" id="A0A377J786"/>
<protein>
    <submittedName>
        <fullName evidence="1">Uncharacterized protein</fullName>
    </submittedName>
</protein>
<gene>
    <name evidence="1" type="ORF">NCTC11645_03336</name>
</gene>
<evidence type="ECO:0000313" key="2">
    <source>
        <dbReference type="Proteomes" id="UP000254512"/>
    </source>
</evidence>
<dbReference type="RefSeq" id="WP_040528830.1">
    <property type="nucleotide sequence ID" value="NZ_CABMOB010000001.1"/>
</dbReference>
<dbReference type="EMBL" id="UGHD01000003">
    <property type="protein sequence ID" value="STO98351.1"/>
    <property type="molecule type" value="Genomic_DNA"/>
</dbReference>
<reference evidence="1 2" key="1">
    <citation type="submission" date="2018-06" db="EMBL/GenBank/DDBJ databases">
        <authorList>
            <consortium name="Pathogen Informatics"/>
            <person name="Doyle S."/>
        </authorList>
    </citation>
    <scope>NUCLEOTIDE SEQUENCE [LARGE SCALE GENOMIC DNA]</scope>
    <source>
        <strain evidence="1 2">NCTC11645</strain>
    </source>
</reference>
<organism evidence="1 2">
    <name type="scientific">Grimontia hollisae</name>
    <name type="common">Vibrio hollisae</name>
    <dbReference type="NCBI Taxonomy" id="673"/>
    <lineage>
        <taxon>Bacteria</taxon>
        <taxon>Pseudomonadati</taxon>
        <taxon>Pseudomonadota</taxon>
        <taxon>Gammaproteobacteria</taxon>
        <taxon>Vibrionales</taxon>
        <taxon>Vibrionaceae</taxon>
        <taxon>Grimontia</taxon>
    </lineage>
</organism>
<sequence length="102" mass="11647">MCGLCGVFGQEEHWLVTQTTNTSERNVRLRLRYERIKIINRWLIPFNIKVSDVHGASYLLCSPTGKQTLVSNVTELWMNAELLSGKTIDPLNISYLTHISNV</sequence>
<proteinExistence type="predicted"/>
<name>A0A377J786_GRIHO</name>